<evidence type="ECO:0000313" key="10">
    <source>
        <dbReference type="Proteomes" id="UP001164748"/>
    </source>
</evidence>
<dbReference type="Pfam" id="PF03547">
    <property type="entry name" value="Mem_trans"/>
    <property type="match status" value="1"/>
</dbReference>
<name>A0AA47LT09_9GAMM</name>
<gene>
    <name evidence="9" type="ORF">N8M53_14290</name>
</gene>
<evidence type="ECO:0000256" key="8">
    <source>
        <dbReference type="SAM" id="Phobius"/>
    </source>
</evidence>
<evidence type="ECO:0000256" key="2">
    <source>
        <dbReference type="ARBA" id="ARBA00010145"/>
    </source>
</evidence>
<dbReference type="AlphaFoldDB" id="A0AA47LT09"/>
<keyword evidence="3" id="KW-0813">Transport</keyword>
<keyword evidence="7 8" id="KW-0472">Membrane</keyword>
<proteinExistence type="inferred from homology"/>
<evidence type="ECO:0000256" key="4">
    <source>
        <dbReference type="ARBA" id="ARBA00022475"/>
    </source>
</evidence>
<keyword evidence="9" id="KW-0614">Plasmid</keyword>
<reference evidence="9" key="1">
    <citation type="submission" date="2022-09" db="EMBL/GenBank/DDBJ databases">
        <authorList>
            <person name="Li Z.-J."/>
        </authorList>
    </citation>
    <scope>NUCLEOTIDE SEQUENCE</scope>
    <source>
        <strain evidence="9">TGB11</strain>
        <plasmid evidence="9">unnamed</plasmid>
    </source>
</reference>
<dbReference type="Proteomes" id="UP001164748">
    <property type="component" value="Plasmid unnamed"/>
</dbReference>
<dbReference type="InterPro" id="IPR038770">
    <property type="entry name" value="Na+/solute_symporter_sf"/>
</dbReference>
<feature type="transmembrane region" description="Helical" evidence="8">
    <location>
        <begin position="291"/>
        <end position="312"/>
    </location>
</feature>
<protein>
    <submittedName>
        <fullName evidence="9">AEC family transporter</fullName>
    </submittedName>
</protein>
<dbReference type="PANTHER" id="PTHR36838:SF4">
    <property type="entry name" value="AUXIN EFFLUX CARRIER FAMILY PROTEIN"/>
    <property type="match status" value="1"/>
</dbReference>
<evidence type="ECO:0000256" key="5">
    <source>
        <dbReference type="ARBA" id="ARBA00022692"/>
    </source>
</evidence>
<evidence type="ECO:0000256" key="3">
    <source>
        <dbReference type="ARBA" id="ARBA00022448"/>
    </source>
</evidence>
<organism evidence="9 10">
    <name type="scientific">Salinivibrio kushneri</name>
    <dbReference type="NCBI Taxonomy" id="1908198"/>
    <lineage>
        <taxon>Bacteria</taxon>
        <taxon>Pseudomonadati</taxon>
        <taxon>Pseudomonadota</taxon>
        <taxon>Gammaproteobacteria</taxon>
        <taxon>Vibrionales</taxon>
        <taxon>Vibrionaceae</taxon>
        <taxon>Salinivibrio</taxon>
    </lineage>
</organism>
<dbReference type="RefSeq" id="WP_269580512.1">
    <property type="nucleotide sequence ID" value="NZ_CP114589.1"/>
</dbReference>
<dbReference type="EMBL" id="CP114589">
    <property type="protein sequence ID" value="WBA10514.1"/>
    <property type="molecule type" value="Genomic_DNA"/>
</dbReference>
<evidence type="ECO:0000256" key="1">
    <source>
        <dbReference type="ARBA" id="ARBA00004651"/>
    </source>
</evidence>
<dbReference type="InterPro" id="IPR004776">
    <property type="entry name" value="Mem_transp_PIN-like"/>
</dbReference>
<feature type="transmembrane region" description="Helical" evidence="8">
    <location>
        <begin position="133"/>
        <end position="155"/>
    </location>
</feature>
<dbReference type="GO" id="GO:0005886">
    <property type="term" value="C:plasma membrane"/>
    <property type="evidence" value="ECO:0007669"/>
    <property type="project" value="UniProtKB-SubCell"/>
</dbReference>
<evidence type="ECO:0000256" key="7">
    <source>
        <dbReference type="ARBA" id="ARBA00023136"/>
    </source>
</evidence>
<dbReference type="Gene3D" id="1.20.1530.20">
    <property type="match status" value="1"/>
</dbReference>
<accession>A0AA47LT09</accession>
<keyword evidence="6 8" id="KW-1133">Transmembrane helix</keyword>
<feature type="transmembrane region" description="Helical" evidence="8">
    <location>
        <begin position="12"/>
        <end position="29"/>
    </location>
</feature>
<feature type="transmembrane region" description="Helical" evidence="8">
    <location>
        <begin position="41"/>
        <end position="60"/>
    </location>
</feature>
<keyword evidence="5 8" id="KW-0812">Transmembrane</keyword>
<evidence type="ECO:0000256" key="6">
    <source>
        <dbReference type="ARBA" id="ARBA00022989"/>
    </source>
</evidence>
<keyword evidence="4" id="KW-1003">Cell membrane</keyword>
<dbReference type="GO" id="GO:0055085">
    <property type="term" value="P:transmembrane transport"/>
    <property type="evidence" value="ECO:0007669"/>
    <property type="project" value="InterPro"/>
</dbReference>
<feature type="transmembrane region" description="Helical" evidence="8">
    <location>
        <begin position="234"/>
        <end position="255"/>
    </location>
</feature>
<comment type="similarity">
    <text evidence="2">Belongs to the auxin efflux carrier (TC 2.A.69) family.</text>
</comment>
<evidence type="ECO:0000313" key="9">
    <source>
        <dbReference type="EMBL" id="WBA10514.1"/>
    </source>
</evidence>
<sequence>MPYFFESTITSLSIVAPIFFILFLGYTIKKLNWVNDGFVDSAAKIVFNIALPSLLFVNISKSDHDFSKYIDFLIFSIFSSMLFFCFSFLIIIKIIKGSSIQGVVTQASFRSNTAIVGIAYIDNAFGNQTLALAALYVAATAILYNIQAIICLSSGTSKFTLKSTKNLVLNLGKNPLIIAILLGHLVSASSLSTPSILYDTLSYLSNLALPLALLCTGASLNFRMMKKEKIPTWFATINKLIIAPIFFTFTGYLYGFEGSELGILFFMNAAPVAASSYAMTKSYGGDATLSANIIGLTTLISSITVFTGSSILKMAGLM</sequence>
<feature type="transmembrane region" description="Helical" evidence="8">
    <location>
        <begin position="203"/>
        <end position="222"/>
    </location>
</feature>
<comment type="subcellular location">
    <subcellularLocation>
        <location evidence="1">Cell membrane</location>
        <topology evidence="1">Multi-pass membrane protein</topology>
    </subcellularLocation>
</comment>
<feature type="transmembrane region" description="Helical" evidence="8">
    <location>
        <begin position="72"/>
        <end position="95"/>
    </location>
</feature>
<geneLocation type="plasmid" evidence="9 10">
    <name>unnamed</name>
</geneLocation>
<dbReference type="PANTHER" id="PTHR36838">
    <property type="entry name" value="AUXIN EFFLUX CARRIER FAMILY PROTEIN"/>
    <property type="match status" value="1"/>
</dbReference>
<feature type="transmembrane region" description="Helical" evidence="8">
    <location>
        <begin position="176"/>
        <end position="197"/>
    </location>
</feature>